<reference evidence="1 2" key="1">
    <citation type="submission" date="2020-04" db="EMBL/GenBank/DDBJ databases">
        <authorList>
            <person name="Zheng R.K."/>
            <person name="Sun C.M."/>
        </authorList>
    </citation>
    <scope>NUCLEOTIDE SEQUENCE [LARGE SCALE GENOMIC DNA]</scope>
    <source>
        <strain evidence="2">zrk29</strain>
    </source>
</reference>
<dbReference type="NCBIfam" id="NF040745">
    <property type="entry name" value="accessory_GlmL"/>
    <property type="match status" value="1"/>
</dbReference>
<sequence>MSNYLLVDFGSTFTKLCAVDIDNEKIIGTSAHYTTVLEDISIGYHNALNLLYDKLGKKIEFEQVIACSSAAGGLKMAAIGLVEELTVEAAKRVCLGAGAKVDLVFSHHLTRSDIKKIKEDNIDIILLSGGADGGNRENVIYNAQLLGEAGVDIPIIYAGNKSAEDNIIDIFDKYHLDGYICDNVMPKINKLNPKCARNKIRELFLKKIIEAKGIKKIESDIDKVILPTPNAVLQAAELLSEGYLEEKGLGDLVLVDIGGATTDLYSMCFATNRSDVVLHGLEEPYAKRTVEGDLGMRYSAPGIVKSLSQREIEFINREKKIDIIKEVNERYQNVHKLPHDERDAFIDQFLAEMCAYRAMHRHVGKIHEVMTPMGKVFNQTGKDLTNVSYLIGTGGVIINSLNQKDILRQMTNILNDSSQLRPEHPEYLVDQQYILAPMGLLSQTHPKLALKLMKENLKELR</sequence>
<organism evidence="1 2">
    <name type="scientific">Hujiaoplasma nucleasis</name>
    <dbReference type="NCBI Taxonomy" id="2725268"/>
    <lineage>
        <taxon>Bacteria</taxon>
        <taxon>Bacillati</taxon>
        <taxon>Mycoplasmatota</taxon>
        <taxon>Mollicutes</taxon>
        <taxon>Candidatus Izemoplasmatales</taxon>
        <taxon>Hujiaoplasmataceae</taxon>
        <taxon>Hujiaoplasma</taxon>
    </lineage>
</organism>
<dbReference type="AlphaFoldDB" id="A0A7L6N5J1"/>
<dbReference type="EMBL" id="CP051151">
    <property type="protein sequence ID" value="QLY40537.1"/>
    <property type="molecule type" value="Genomic_DNA"/>
</dbReference>
<evidence type="ECO:0000313" key="1">
    <source>
        <dbReference type="EMBL" id="QLY40537.1"/>
    </source>
</evidence>
<keyword evidence="2" id="KW-1185">Reference proteome</keyword>
<dbReference type="RefSeq" id="WP_312031380.1">
    <property type="nucleotide sequence ID" value="NZ_CP051151.1"/>
</dbReference>
<evidence type="ECO:0000313" key="2">
    <source>
        <dbReference type="Proteomes" id="UP000512167"/>
    </source>
</evidence>
<proteinExistence type="predicted"/>
<name>A0A7L6N5J1_9MOLU</name>
<dbReference type="Proteomes" id="UP000512167">
    <property type="component" value="Chromosome"/>
</dbReference>
<protein>
    <submittedName>
        <fullName evidence="1">MutL protein</fullName>
    </submittedName>
</protein>
<dbReference type="KEGG" id="tbk:HF295_06610"/>
<dbReference type="Pfam" id="PF13941">
    <property type="entry name" value="MutL"/>
    <property type="match status" value="1"/>
</dbReference>
<dbReference type="NCBIfam" id="TIGR01319">
    <property type="entry name" value="glmL_fam"/>
    <property type="match status" value="1"/>
</dbReference>
<dbReference type="PIRSF" id="PIRSF004729">
    <property type="entry name" value="MutL"/>
    <property type="match status" value="1"/>
</dbReference>
<dbReference type="InterPro" id="IPR006230">
    <property type="entry name" value="MutL"/>
</dbReference>
<accession>A0A7L6N5J1</accession>
<gene>
    <name evidence="1" type="ORF">HF295_06610</name>
</gene>